<evidence type="ECO:0000313" key="2">
    <source>
        <dbReference type="EMBL" id="BCG48723.1"/>
    </source>
</evidence>
<dbReference type="Proteomes" id="UP000515472">
    <property type="component" value="Chromosome"/>
</dbReference>
<dbReference type="RefSeq" id="WP_226377830.1">
    <property type="nucleotide sequence ID" value="NZ_AP023213.1"/>
</dbReference>
<dbReference type="Pfam" id="PF12729">
    <property type="entry name" value="4HB_MCP_1"/>
    <property type="match status" value="1"/>
</dbReference>
<dbReference type="AlphaFoldDB" id="A0A6S6M4V7"/>
<name>A0A6S6M4V7_9BACT</name>
<evidence type="ECO:0000259" key="1">
    <source>
        <dbReference type="Pfam" id="PF12729"/>
    </source>
</evidence>
<proteinExistence type="predicted"/>
<dbReference type="InterPro" id="IPR024478">
    <property type="entry name" value="HlyB_4HB_MCP"/>
</dbReference>
<accession>A0A6S6M4V7</accession>
<reference evidence="2 3" key="1">
    <citation type="submission" date="2020-06" db="EMBL/GenBank/DDBJ databases">
        <title>Interaction of electrochemicaly active bacteria, Geobacter bremensis R4 on different carbon anode.</title>
        <authorList>
            <person name="Meng L."/>
            <person name="Yoshida N."/>
        </authorList>
    </citation>
    <scope>NUCLEOTIDE SEQUENCE [LARGE SCALE GENOMIC DNA]</scope>
    <source>
        <strain evidence="2 3">R4</strain>
    </source>
</reference>
<organism evidence="2 3">
    <name type="scientific">Citrifermentans bremense</name>
    <dbReference type="NCBI Taxonomy" id="60035"/>
    <lineage>
        <taxon>Bacteria</taxon>
        <taxon>Pseudomonadati</taxon>
        <taxon>Thermodesulfobacteriota</taxon>
        <taxon>Desulfuromonadia</taxon>
        <taxon>Geobacterales</taxon>
        <taxon>Geobacteraceae</taxon>
        <taxon>Citrifermentans</taxon>
    </lineage>
</organism>
<sequence length="121" mass="12713">MFKNLSIGTKLLVGFVAIAIISAGVGSVGVIKIGHIAEDDAAMYRGVTVPLADLANMSTYFQRLLGEPHVRARAVASPEFTEEACEGGEGKPLAAERVREGGNLNFALAASIRYTAGAYRS</sequence>
<keyword evidence="3" id="KW-1185">Reference proteome</keyword>
<gene>
    <name evidence="2" type="ORF">GEOBRER4_n3616</name>
</gene>
<dbReference type="EMBL" id="AP023213">
    <property type="protein sequence ID" value="BCG48723.1"/>
    <property type="molecule type" value="Genomic_DNA"/>
</dbReference>
<dbReference type="KEGG" id="gbn:GEOBRER4_34730"/>
<feature type="domain" description="Chemotaxis methyl-accepting receptor HlyB-like 4HB MCP" evidence="1">
    <location>
        <begin position="4"/>
        <end position="63"/>
    </location>
</feature>
<evidence type="ECO:0000313" key="3">
    <source>
        <dbReference type="Proteomes" id="UP000515472"/>
    </source>
</evidence>
<protein>
    <submittedName>
        <fullName evidence="2">Methyl-accepting chemotaxis sensor/transducer protein</fullName>
    </submittedName>
</protein>